<evidence type="ECO:0000256" key="1">
    <source>
        <dbReference type="ARBA" id="ARBA00004434"/>
    </source>
</evidence>
<dbReference type="Proteomes" id="UP000645828">
    <property type="component" value="Unassembled WGS sequence"/>
</dbReference>
<keyword evidence="4" id="KW-0653">Protein transport</keyword>
<dbReference type="AlphaFoldDB" id="A0A811ZEG4"/>
<keyword evidence="8" id="KW-0732">Signal</keyword>
<evidence type="ECO:0000256" key="2">
    <source>
        <dbReference type="ARBA" id="ARBA00022448"/>
    </source>
</evidence>
<evidence type="ECO:0000256" key="8">
    <source>
        <dbReference type="SAM" id="SignalP"/>
    </source>
</evidence>
<reference evidence="9" key="1">
    <citation type="submission" date="2020-12" db="EMBL/GenBank/DDBJ databases">
        <authorList>
            <consortium name="Molecular Ecology Group"/>
        </authorList>
    </citation>
    <scope>NUCLEOTIDE SEQUENCE</scope>
    <source>
        <strain evidence="9">TBG_1078</strain>
    </source>
</reference>
<dbReference type="GO" id="GO:0030150">
    <property type="term" value="P:protein import into mitochondrial matrix"/>
    <property type="evidence" value="ECO:0007669"/>
    <property type="project" value="TreeGrafter"/>
</dbReference>
<gene>
    <name evidence="9" type="ORF">NYPRO_LOCUS19908</name>
</gene>
<keyword evidence="5" id="KW-0472">Membrane</keyword>
<evidence type="ECO:0000256" key="7">
    <source>
        <dbReference type="ARBA" id="ARBA00038105"/>
    </source>
</evidence>
<name>A0A811ZEG4_NYCPR</name>
<keyword evidence="6" id="KW-0143">Chaperone</keyword>
<dbReference type="EMBL" id="CAJHUB010000763">
    <property type="protein sequence ID" value="CAD7687115.1"/>
    <property type="molecule type" value="Genomic_DNA"/>
</dbReference>
<keyword evidence="3" id="KW-0812">Transmembrane</keyword>
<accession>A0A811ZEG4</accession>
<sequence length="79" mass="8382">MSMTNTVVAAGLTIAAAGLAVYQNLPKSAISGGYYIGGFESKMTKQEATLILDINRRGSPYIAAKINKAKEFLEGQAKK</sequence>
<feature type="chain" id="PRO_5032412810" evidence="8">
    <location>
        <begin position="21"/>
        <end position="79"/>
    </location>
</feature>
<dbReference type="GO" id="GO:0001671">
    <property type="term" value="F:ATPase activator activity"/>
    <property type="evidence" value="ECO:0007669"/>
    <property type="project" value="TreeGrafter"/>
</dbReference>
<keyword evidence="10" id="KW-1185">Reference proteome</keyword>
<proteinExistence type="inferred from homology"/>
<protein>
    <submittedName>
        <fullName evidence="9">(raccoon dog) hypothetical protein</fullName>
    </submittedName>
</protein>
<keyword evidence="5" id="KW-1133">Transmembrane helix</keyword>
<evidence type="ECO:0000313" key="10">
    <source>
        <dbReference type="Proteomes" id="UP000645828"/>
    </source>
</evidence>
<evidence type="ECO:0000256" key="4">
    <source>
        <dbReference type="ARBA" id="ARBA00022927"/>
    </source>
</evidence>
<comment type="similarity">
    <text evidence="7">Belongs to the TIM14 family.</text>
</comment>
<evidence type="ECO:0000313" key="9">
    <source>
        <dbReference type="EMBL" id="CAD7687115.1"/>
    </source>
</evidence>
<keyword evidence="2" id="KW-0813">Transport</keyword>
<evidence type="ECO:0000256" key="3">
    <source>
        <dbReference type="ARBA" id="ARBA00022692"/>
    </source>
</evidence>
<comment type="subcellular location">
    <subcellularLocation>
        <location evidence="1">Mitochondrion inner membrane</location>
        <topology evidence="1">Single-pass membrane protein</topology>
    </subcellularLocation>
</comment>
<organism evidence="9 10">
    <name type="scientific">Nyctereutes procyonoides</name>
    <name type="common">Raccoon dog</name>
    <name type="synonym">Canis procyonoides</name>
    <dbReference type="NCBI Taxonomy" id="34880"/>
    <lineage>
        <taxon>Eukaryota</taxon>
        <taxon>Metazoa</taxon>
        <taxon>Chordata</taxon>
        <taxon>Craniata</taxon>
        <taxon>Vertebrata</taxon>
        <taxon>Euteleostomi</taxon>
        <taxon>Mammalia</taxon>
        <taxon>Eutheria</taxon>
        <taxon>Laurasiatheria</taxon>
        <taxon>Carnivora</taxon>
        <taxon>Caniformia</taxon>
        <taxon>Canidae</taxon>
        <taxon>Nyctereutes</taxon>
    </lineage>
</organism>
<dbReference type="GO" id="GO:0001405">
    <property type="term" value="C:PAM complex, Tim23 associated import motor"/>
    <property type="evidence" value="ECO:0007669"/>
    <property type="project" value="TreeGrafter"/>
</dbReference>
<feature type="signal peptide" evidence="8">
    <location>
        <begin position="1"/>
        <end position="20"/>
    </location>
</feature>
<evidence type="ECO:0000256" key="6">
    <source>
        <dbReference type="ARBA" id="ARBA00023186"/>
    </source>
</evidence>
<dbReference type="PANTHER" id="PTHR12763:SF56">
    <property type="entry name" value="MITOCHONDRIAL IMPORT INNER MEMBRANE TRANSLOCASE SUBUNIT TIM14"/>
    <property type="match status" value="1"/>
</dbReference>
<comment type="caution">
    <text evidence="9">The sequence shown here is derived from an EMBL/GenBank/DDBJ whole genome shotgun (WGS) entry which is preliminary data.</text>
</comment>
<evidence type="ECO:0000256" key="5">
    <source>
        <dbReference type="ARBA" id="ARBA00022989"/>
    </source>
</evidence>
<dbReference type="PANTHER" id="PTHR12763">
    <property type="match status" value="1"/>
</dbReference>